<evidence type="ECO:0000313" key="1">
    <source>
        <dbReference type="EMBL" id="QJP90819.1"/>
    </source>
</evidence>
<dbReference type="OrthoDB" id="2923064at2"/>
<reference evidence="1" key="1">
    <citation type="submission" date="2020-04" db="EMBL/GenBank/DDBJ databases">
        <title>Phage recombination drives evolution of spore-forming Bacilli.</title>
        <authorList>
            <person name="Dragos A."/>
            <person name="Kovacs A.T."/>
        </authorList>
    </citation>
    <scope>NUCLEOTIDE SEQUENCE</scope>
    <source>
        <strain evidence="1">168</strain>
    </source>
</reference>
<proteinExistence type="predicted"/>
<dbReference type="RefSeq" id="WP_010886469.1">
    <property type="nucleotide sequence ID" value="NC_000964.3"/>
</dbReference>
<dbReference type="DNASU" id="936354"/>
<dbReference type="InterPro" id="IPR024488">
    <property type="entry name" value="DUF2777"/>
</dbReference>
<dbReference type="Pfam" id="PF10949">
    <property type="entry name" value="DUF2777"/>
    <property type="match status" value="1"/>
</dbReference>
<name>A0A6M4JGR1_BACSU</name>
<gene>
    <name evidence="1" type="ORF">HIR78_05965</name>
</gene>
<sequence>MKKKETAWMKRKQLLYTEERKWEYGTILIEDGICLIENGEGDILLADSLQHSPIWIHHKGKWEQAGFQDKLVLACGAENISLSGGERIRYEKSVKRPLMALLDSLDDETFLAFLQHLHSFGLSVFDCVFSYNKGVFSNTSAGQGVSFYHFSNDTAQCAMQHHYNYSSEGTGDRFEWTASNGKRSIMYTAVQRGRK</sequence>
<accession>A0A6M4JGR1</accession>
<dbReference type="EMBL" id="CP052842">
    <property type="protein sequence ID" value="QJP90819.1"/>
    <property type="molecule type" value="Genomic_DNA"/>
</dbReference>
<dbReference type="AlphaFoldDB" id="A0A6M4JGR1"/>
<dbReference type="KEGG" id="bsu:BSU10780"/>
<protein>
    <submittedName>
        <fullName evidence="1">DUF2777 domain-containing protein</fullName>
    </submittedName>
</protein>
<organism evidence="1">
    <name type="scientific">Bacillus subtilis (strain 168)</name>
    <dbReference type="NCBI Taxonomy" id="224308"/>
    <lineage>
        <taxon>Bacteria</taxon>
        <taxon>Bacillati</taxon>
        <taxon>Bacillota</taxon>
        <taxon>Bacilli</taxon>
        <taxon>Bacillales</taxon>
        <taxon>Bacillaceae</taxon>
        <taxon>Bacillus</taxon>
    </lineage>
</organism>